<gene>
    <name evidence="2" type="ORF">MLIT_15260</name>
</gene>
<dbReference type="PANTHER" id="PTHR42760:SF40">
    <property type="entry name" value="3-OXOACYL-[ACYL-CARRIER-PROTEIN] REDUCTASE, CHLOROPLASTIC"/>
    <property type="match status" value="1"/>
</dbReference>
<comment type="similarity">
    <text evidence="1">Belongs to the short-chain dehydrogenases/reductases (SDR) family.</text>
</comment>
<dbReference type="GO" id="GO:0016616">
    <property type="term" value="F:oxidoreductase activity, acting on the CH-OH group of donors, NAD or NADP as acceptor"/>
    <property type="evidence" value="ECO:0007669"/>
    <property type="project" value="TreeGrafter"/>
</dbReference>
<dbReference type="Pfam" id="PF13561">
    <property type="entry name" value="adh_short_C2"/>
    <property type="match status" value="1"/>
</dbReference>
<dbReference type="EMBL" id="AP022586">
    <property type="protein sequence ID" value="BBY15934.1"/>
    <property type="molecule type" value="Genomic_DNA"/>
</dbReference>
<protein>
    <submittedName>
        <fullName evidence="2">Short-chain dehydrogenase</fullName>
    </submittedName>
</protein>
<dbReference type="PRINTS" id="PR00081">
    <property type="entry name" value="GDHRDH"/>
</dbReference>
<dbReference type="PANTHER" id="PTHR42760">
    <property type="entry name" value="SHORT-CHAIN DEHYDROGENASES/REDUCTASES FAMILY MEMBER"/>
    <property type="match status" value="1"/>
</dbReference>
<proteinExistence type="inferred from homology"/>
<dbReference type="Proteomes" id="UP000466607">
    <property type="component" value="Chromosome"/>
</dbReference>
<sequence length="230" mass="24172">MAMEVLVTGGDTDLGRTIAAGFRDDGHRVVIGGARREDLEITAKELDVDSIVFDNTDPASLEEARSLFPHHLDTLVNVPAPQFAPEDPRTFTLDQQATAWRRALDTTLLSAVLTVQIVGDHLRSGGSIVNVIPENVVIAQTREGSVDAALKAAVSDWTAGQAAHFGTRGITVNAVATGKSAEPSYDGLSSTSPAVAAEIARLALFLSTPAARHITGQTLHVSRGALANFG</sequence>
<evidence type="ECO:0000313" key="3">
    <source>
        <dbReference type="Proteomes" id="UP000466607"/>
    </source>
</evidence>
<dbReference type="Gene3D" id="3.40.50.720">
    <property type="entry name" value="NAD(P)-binding Rossmann-like Domain"/>
    <property type="match status" value="1"/>
</dbReference>
<evidence type="ECO:0000313" key="2">
    <source>
        <dbReference type="EMBL" id="BBY15934.1"/>
    </source>
</evidence>
<dbReference type="InterPro" id="IPR036291">
    <property type="entry name" value="NAD(P)-bd_dom_sf"/>
</dbReference>
<name>A0AAD1IIK4_9MYCO</name>
<organism evidence="2 3">
    <name type="scientific">Mycolicibacterium litorale</name>
    <dbReference type="NCBI Taxonomy" id="758802"/>
    <lineage>
        <taxon>Bacteria</taxon>
        <taxon>Bacillati</taxon>
        <taxon>Actinomycetota</taxon>
        <taxon>Actinomycetes</taxon>
        <taxon>Mycobacteriales</taxon>
        <taxon>Mycobacteriaceae</taxon>
        <taxon>Mycolicibacterium</taxon>
    </lineage>
</organism>
<accession>A0AAD1IIK4</accession>
<dbReference type="CDD" id="cd05233">
    <property type="entry name" value="SDR_c"/>
    <property type="match status" value="1"/>
</dbReference>
<keyword evidence="3" id="KW-1185">Reference proteome</keyword>
<dbReference type="InterPro" id="IPR002347">
    <property type="entry name" value="SDR_fam"/>
</dbReference>
<evidence type="ECO:0000256" key="1">
    <source>
        <dbReference type="ARBA" id="ARBA00006484"/>
    </source>
</evidence>
<dbReference type="SUPFAM" id="SSF51735">
    <property type="entry name" value="NAD(P)-binding Rossmann-fold domains"/>
    <property type="match status" value="1"/>
</dbReference>
<dbReference type="GO" id="GO:0030497">
    <property type="term" value="P:fatty acid elongation"/>
    <property type="evidence" value="ECO:0007669"/>
    <property type="project" value="TreeGrafter"/>
</dbReference>
<dbReference type="NCBIfam" id="NF004534">
    <property type="entry name" value="PRK05884.1"/>
    <property type="match status" value="1"/>
</dbReference>
<dbReference type="AlphaFoldDB" id="A0AAD1IIK4"/>
<reference evidence="2 3" key="1">
    <citation type="journal article" date="2019" name="Emerg. Microbes Infect.">
        <title>Comprehensive subspecies identification of 175 nontuberculous mycobacteria species based on 7547 genomic profiles.</title>
        <authorList>
            <person name="Matsumoto Y."/>
            <person name="Kinjo T."/>
            <person name="Motooka D."/>
            <person name="Nabeya D."/>
            <person name="Jung N."/>
            <person name="Uechi K."/>
            <person name="Horii T."/>
            <person name="Iida T."/>
            <person name="Fujita J."/>
            <person name="Nakamura S."/>
        </authorList>
    </citation>
    <scope>NUCLEOTIDE SEQUENCE [LARGE SCALE GENOMIC DNA]</scope>
    <source>
        <strain evidence="2 3">JCM 17423</strain>
    </source>
</reference>